<keyword evidence="2" id="KW-1185">Reference proteome</keyword>
<reference evidence="3" key="1">
    <citation type="submission" date="2022-11" db="UniProtKB">
        <authorList>
            <consortium name="WormBaseParasite"/>
        </authorList>
    </citation>
    <scope>IDENTIFICATION</scope>
</reference>
<feature type="compositionally biased region" description="Polar residues" evidence="1">
    <location>
        <begin position="39"/>
        <end position="51"/>
    </location>
</feature>
<sequence length="290" mass="31978">MQSKQFDMVAENSKQGKPSATLYLKQAAEDDNALVFEPQASNSKNIQGQESIEQDNIDEETGLAEKHKPYAVLHLKHQQPFVTEADIATEFSKEILASGISGKKLGWRSGTGQREELAKKTEEVASPQPSKSKMGQEIVAHKPVAMLHLKSQASSELPEAADLASLPLVTAGKKGEKKEKHGVTLDTQPYTGQLSELSRLDGHQTQSCEGLVQPYHSGQSWQAVNKQEMDITIPASKTVAVLHLRQPSQPTENKESITSSLTEVKKHVRRQVMATQHTLASWVVCKRLER</sequence>
<evidence type="ECO:0000313" key="2">
    <source>
        <dbReference type="Proteomes" id="UP000887574"/>
    </source>
</evidence>
<accession>A0A915EN77</accession>
<evidence type="ECO:0000313" key="3">
    <source>
        <dbReference type="WBParaSite" id="jg7139"/>
    </source>
</evidence>
<feature type="compositionally biased region" description="Basic and acidic residues" evidence="1">
    <location>
        <begin position="113"/>
        <end position="123"/>
    </location>
</feature>
<protein>
    <submittedName>
        <fullName evidence="3">Uncharacterized protein</fullName>
    </submittedName>
</protein>
<dbReference type="Proteomes" id="UP000887574">
    <property type="component" value="Unplaced"/>
</dbReference>
<dbReference type="WBParaSite" id="jg7139">
    <property type="protein sequence ID" value="jg7139"/>
    <property type="gene ID" value="jg7139"/>
</dbReference>
<feature type="region of interest" description="Disordered" evidence="1">
    <location>
        <begin position="37"/>
        <end position="63"/>
    </location>
</feature>
<feature type="region of interest" description="Disordered" evidence="1">
    <location>
        <begin position="104"/>
        <end position="135"/>
    </location>
</feature>
<name>A0A915EN77_9BILA</name>
<dbReference type="AlphaFoldDB" id="A0A915EN77"/>
<evidence type="ECO:0000256" key="1">
    <source>
        <dbReference type="SAM" id="MobiDB-lite"/>
    </source>
</evidence>
<feature type="compositionally biased region" description="Acidic residues" evidence="1">
    <location>
        <begin position="52"/>
        <end position="62"/>
    </location>
</feature>
<proteinExistence type="predicted"/>
<organism evidence="2 3">
    <name type="scientific">Ditylenchus dipsaci</name>
    <dbReference type="NCBI Taxonomy" id="166011"/>
    <lineage>
        <taxon>Eukaryota</taxon>
        <taxon>Metazoa</taxon>
        <taxon>Ecdysozoa</taxon>
        <taxon>Nematoda</taxon>
        <taxon>Chromadorea</taxon>
        <taxon>Rhabditida</taxon>
        <taxon>Tylenchina</taxon>
        <taxon>Tylenchomorpha</taxon>
        <taxon>Sphaerularioidea</taxon>
        <taxon>Anguinidae</taxon>
        <taxon>Anguininae</taxon>
        <taxon>Ditylenchus</taxon>
    </lineage>
</organism>